<dbReference type="Pfam" id="PF13347">
    <property type="entry name" value="MFS_2"/>
    <property type="match status" value="1"/>
</dbReference>
<feature type="region of interest" description="Disordered" evidence="1">
    <location>
        <begin position="525"/>
        <end position="575"/>
    </location>
</feature>
<name>A0A9D1N9D2_9FIRM</name>
<reference evidence="3" key="2">
    <citation type="journal article" date="2021" name="PeerJ">
        <title>Extensive microbial diversity within the chicken gut microbiome revealed by metagenomics and culture.</title>
        <authorList>
            <person name="Gilroy R."/>
            <person name="Ravi A."/>
            <person name="Getino M."/>
            <person name="Pursley I."/>
            <person name="Horton D.L."/>
            <person name="Alikhan N.F."/>
            <person name="Baker D."/>
            <person name="Gharbi K."/>
            <person name="Hall N."/>
            <person name="Watson M."/>
            <person name="Adriaenssens E.M."/>
            <person name="Foster-Nyarko E."/>
            <person name="Jarju S."/>
            <person name="Secka A."/>
            <person name="Antonio M."/>
            <person name="Oren A."/>
            <person name="Chaudhuri R.R."/>
            <person name="La Ragione R."/>
            <person name="Hildebrand F."/>
            <person name="Pallen M.J."/>
        </authorList>
    </citation>
    <scope>NUCLEOTIDE SEQUENCE</scope>
    <source>
        <strain evidence="3">10406</strain>
    </source>
</reference>
<dbReference type="InterPro" id="IPR001927">
    <property type="entry name" value="Na/Gal_symport"/>
</dbReference>
<keyword evidence="2" id="KW-0472">Membrane</keyword>
<feature type="transmembrane region" description="Helical" evidence="2">
    <location>
        <begin position="391"/>
        <end position="410"/>
    </location>
</feature>
<dbReference type="AlphaFoldDB" id="A0A9D1N9D2"/>
<keyword evidence="2" id="KW-0812">Transmembrane</keyword>
<feature type="transmembrane region" description="Helical" evidence="2">
    <location>
        <begin position="168"/>
        <end position="188"/>
    </location>
</feature>
<dbReference type="EMBL" id="DVOE01000057">
    <property type="protein sequence ID" value="HIU98936.1"/>
    <property type="molecule type" value="Genomic_DNA"/>
</dbReference>
<comment type="caution">
    <text evidence="3">The sequence shown here is derived from an EMBL/GenBank/DDBJ whole genome shotgun (WGS) entry which is preliminary data.</text>
</comment>
<evidence type="ECO:0000256" key="2">
    <source>
        <dbReference type="SAM" id="Phobius"/>
    </source>
</evidence>
<feature type="transmembrane region" description="Helical" evidence="2">
    <location>
        <begin position="277"/>
        <end position="294"/>
    </location>
</feature>
<dbReference type="NCBIfam" id="TIGR00792">
    <property type="entry name" value="gph"/>
    <property type="match status" value="1"/>
</dbReference>
<dbReference type="GO" id="GO:0006814">
    <property type="term" value="P:sodium ion transport"/>
    <property type="evidence" value="ECO:0007669"/>
    <property type="project" value="InterPro"/>
</dbReference>
<feature type="transmembrane region" description="Helical" evidence="2">
    <location>
        <begin position="330"/>
        <end position="350"/>
    </location>
</feature>
<dbReference type="PANTHER" id="PTHR11328">
    <property type="entry name" value="MAJOR FACILITATOR SUPERFAMILY DOMAIN-CONTAINING PROTEIN"/>
    <property type="match status" value="1"/>
</dbReference>
<evidence type="ECO:0000313" key="3">
    <source>
        <dbReference type="EMBL" id="HIU98936.1"/>
    </source>
</evidence>
<feature type="transmembrane region" description="Helical" evidence="2">
    <location>
        <begin position="306"/>
        <end position="324"/>
    </location>
</feature>
<dbReference type="GO" id="GO:0005886">
    <property type="term" value="C:plasma membrane"/>
    <property type="evidence" value="ECO:0007669"/>
    <property type="project" value="TreeGrafter"/>
</dbReference>
<evidence type="ECO:0000256" key="1">
    <source>
        <dbReference type="SAM" id="MobiDB-lite"/>
    </source>
</evidence>
<sequence>MAAELTLESGVKITVRKYLKPKDYITFSMARFATAAITGLVSGYLLIFYTSVLGIDPLSVGTMFLISKIWDGVNDPIMGVIIDKTRNKMGKMRPYLLYGAVPFGLVIIAMFLPLGNVLSSLGKVVFMYASYLLYDFMSTLVGVPLDGLPAVASPNSEERAKIISVSRIVGSIGEQSGLVLYSFFIMFMNMKTTFLLMGIVIGVLAPVFMILGGINVKERIQPITENVRVLDGFKYMFQNKQFLVLILGLLLTFFRNLVSAMQIYMVTYIYGNGSLNIAFALPGAVASMIGMLFAPWLKKRMDAKKLFILSTLVHSAVLILVWLVGYEVHWGLTAALMFFAMLPVGIINVAPHLMVIDTLDYWEDKTGKRQEGIAFAIVSLRSKVSSAFKDYFMAFLLATFLFATPLTSAVNDHSPWQLQTTLDGLFMMFTLIPAVLNPVCIIPFLFYTLSGKRMAEINARLSYKRMLEGHGGEFEGLESGEGKTVGWLSLEDMLRTPTLFAKVGAEPGEVGGMSLEQLIAYPASAAAEKDNEEEKESGFVAAERAALDGEPLTDEQKTEVAVNEALGEYDEGGEL</sequence>
<dbReference type="GO" id="GO:0015293">
    <property type="term" value="F:symporter activity"/>
    <property type="evidence" value="ECO:0007669"/>
    <property type="project" value="InterPro"/>
</dbReference>
<feature type="transmembrane region" description="Helical" evidence="2">
    <location>
        <begin position="32"/>
        <end position="55"/>
    </location>
</feature>
<dbReference type="Gene3D" id="1.20.1250.20">
    <property type="entry name" value="MFS general substrate transporter like domains"/>
    <property type="match status" value="1"/>
</dbReference>
<dbReference type="SUPFAM" id="SSF103473">
    <property type="entry name" value="MFS general substrate transporter"/>
    <property type="match status" value="1"/>
</dbReference>
<dbReference type="InterPro" id="IPR036259">
    <property type="entry name" value="MFS_trans_sf"/>
</dbReference>
<dbReference type="PANTHER" id="PTHR11328:SF24">
    <property type="entry name" value="MAJOR FACILITATOR SUPERFAMILY (MFS) PROFILE DOMAIN-CONTAINING PROTEIN"/>
    <property type="match status" value="1"/>
</dbReference>
<dbReference type="CDD" id="cd17332">
    <property type="entry name" value="MFS_MelB_like"/>
    <property type="match status" value="1"/>
</dbReference>
<feature type="transmembrane region" description="Helical" evidence="2">
    <location>
        <begin position="95"/>
        <end position="114"/>
    </location>
</feature>
<feature type="transmembrane region" description="Helical" evidence="2">
    <location>
        <begin position="194"/>
        <end position="214"/>
    </location>
</feature>
<evidence type="ECO:0000313" key="4">
    <source>
        <dbReference type="Proteomes" id="UP000886857"/>
    </source>
</evidence>
<feature type="transmembrane region" description="Helical" evidence="2">
    <location>
        <begin position="242"/>
        <end position="265"/>
    </location>
</feature>
<accession>A0A9D1N9D2</accession>
<feature type="transmembrane region" description="Helical" evidence="2">
    <location>
        <begin position="425"/>
        <end position="447"/>
    </location>
</feature>
<reference evidence="3" key="1">
    <citation type="submission" date="2020-10" db="EMBL/GenBank/DDBJ databases">
        <authorList>
            <person name="Gilroy R."/>
        </authorList>
    </citation>
    <scope>NUCLEOTIDE SEQUENCE</scope>
    <source>
        <strain evidence="3">10406</strain>
    </source>
</reference>
<dbReference type="GO" id="GO:0008643">
    <property type="term" value="P:carbohydrate transport"/>
    <property type="evidence" value="ECO:0007669"/>
    <property type="project" value="InterPro"/>
</dbReference>
<proteinExistence type="predicted"/>
<feature type="transmembrane region" description="Helical" evidence="2">
    <location>
        <begin position="126"/>
        <end position="148"/>
    </location>
</feature>
<dbReference type="Proteomes" id="UP000886857">
    <property type="component" value="Unassembled WGS sequence"/>
</dbReference>
<protein>
    <submittedName>
        <fullName evidence="3">MFS transporter</fullName>
    </submittedName>
</protein>
<keyword evidence="2" id="KW-1133">Transmembrane helix</keyword>
<organism evidence="3 4">
    <name type="scientific">Candidatus Limadaptatus stercoripullorum</name>
    <dbReference type="NCBI Taxonomy" id="2840846"/>
    <lineage>
        <taxon>Bacteria</taxon>
        <taxon>Bacillati</taxon>
        <taxon>Bacillota</taxon>
        <taxon>Clostridia</taxon>
        <taxon>Eubacteriales</taxon>
        <taxon>Candidatus Limadaptatus</taxon>
    </lineage>
</organism>
<dbReference type="InterPro" id="IPR039672">
    <property type="entry name" value="MFS_2"/>
</dbReference>
<gene>
    <name evidence="3" type="ORF">IAC73_03735</name>
</gene>